<sequence>MEWISENPMVALIAACEVAFWVVAAAGLFARYVLRWRRVGMALLIATPVVDVVLLVATVIDLRGGGEAGIPHALAAFYLGFSVVFGHSVIRWADVRVAHRFAGGPPPRKLPKRGPERRAHEWGEWGKCLAACGITAAVVLLLSYVVGTPERTQVLIDSLPRLGVISGLWFVFGPLWTNFDREGSRREGSDRHHPVRPGDRGRDLGGAGGVEELVRGALRGARAGADPGVRGTPRGRARCAVVQSGARGPVVVTGRCLAGQAICARGGAGSRGRG</sequence>
<feature type="transmembrane region" description="Helical" evidence="2">
    <location>
        <begin position="72"/>
        <end position="90"/>
    </location>
</feature>
<evidence type="ECO:0000313" key="4">
    <source>
        <dbReference type="Proteomes" id="UP001596157"/>
    </source>
</evidence>
<accession>A0ABW0EK50</accession>
<feature type="transmembrane region" description="Helical" evidence="2">
    <location>
        <begin position="41"/>
        <end position="60"/>
    </location>
</feature>
<keyword evidence="4" id="KW-1185">Reference proteome</keyword>
<feature type="transmembrane region" description="Helical" evidence="2">
    <location>
        <begin position="12"/>
        <end position="34"/>
    </location>
</feature>
<evidence type="ECO:0000313" key="3">
    <source>
        <dbReference type="EMBL" id="MFC5286309.1"/>
    </source>
</evidence>
<dbReference type="RefSeq" id="WP_378244130.1">
    <property type="nucleotide sequence ID" value="NZ_JBHSKF010000002.1"/>
</dbReference>
<dbReference type="EMBL" id="JBHSKF010000002">
    <property type="protein sequence ID" value="MFC5286309.1"/>
    <property type="molecule type" value="Genomic_DNA"/>
</dbReference>
<comment type="caution">
    <text evidence="3">The sequence shown here is derived from an EMBL/GenBank/DDBJ whole genome shotgun (WGS) entry which is preliminary data.</text>
</comment>
<feature type="region of interest" description="Disordered" evidence="1">
    <location>
        <begin position="182"/>
        <end position="207"/>
    </location>
</feature>
<evidence type="ECO:0000256" key="2">
    <source>
        <dbReference type="SAM" id="Phobius"/>
    </source>
</evidence>
<evidence type="ECO:0008006" key="5">
    <source>
        <dbReference type="Google" id="ProtNLM"/>
    </source>
</evidence>
<keyword evidence="2" id="KW-1133">Transmembrane helix</keyword>
<dbReference type="Proteomes" id="UP001596157">
    <property type="component" value="Unassembled WGS sequence"/>
</dbReference>
<feature type="compositionally biased region" description="Basic and acidic residues" evidence="1">
    <location>
        <begin position="182"/>
        <end position="203"/>
    </location>
</feature>
<feature type="transmembrane region" description="Helical" evidence="2">
    <location>
        <begin position="128"/>
        <end position="146"/>
    </location>
</feature>
<proteinExistence type="predicted"/>
<keyword evidence="2" id="KW-0472">Membrane</keyword>
<name>A0ABW0EK50_9PSEU</name>
<evidence type="ECO:0000256" key="1">
    <source>
        <dbReference type="SAM" id="MobiDB-lite"/>
    </source>
</evidence>
<keyword evidence="2" id="KW-0812">Transmembrane</keyword>
<feature type="transmembrane region" description="Helical" evidence="2">
    <location>
        <begin position="158"/>
        <end position="176"/>
    </location>
</feature>
<organism evidence="3 4">
    <name type="scientific">Actinokineospora guangxiensis</name>
    <dbReference type="NCBI Taxonomy" id="1490288"/>
    <lineage>
        <taxon>Bacteria</taxon>
        <taxon>Bacillati</taxon>
        <taxon>Actinomycetota</taxon>
        <taxon>Actinomycetes</taxon>
        <taxon>Pseudonocardiales</taxon>
        <taxon>Pseudonocardiaceae</taxon>
        <taxon>Actinokineospora</taxon>
    </lineage>
</organism>
<reference evidence="4" key="1">
    <citation type="journal article" date="2019" name="Int. J. Syst. Evol. Microbiol.">
        <title>The Global Catalogue of Microorganisms (GCM) 10K type strain sequencing project: providing services to taxonomists for standard genome sequencing and annotation.</title>
        <authorList>
            <consortium name="The Broad Institute Genomics Platform"/>
            <consortium name="The Broad Institute Genome Sequencing Center for Infectious Disease"/>
            <person name="Wu L."/>
            <person name="Ma J."/>
        </authorList>
    </citation>
    <scope>NUCLEOTIDE SEQUENCE [LARGE SCALE GENOMIC DNA]</scope>
    <source>
        <strain evidence="4">CCUG 59778</strain>
    </source>
</reference>
<protein>
    <recommendedName>
        <fullName evidence="5">Integral membrane protein</fullName>
    </recommendedName>
</protein>
<gene>
    <name evidence="3" type="ORF">ACFPM7_04540</name>
</gene>